<accession>A0A8W8JKC4</accession>
<dbReference type="InterPro" id="IPR013520">
    <property type="entry name" value="Ribonucl_H"/>
</dbReference>
<evidence type="ECO:0000256" key="3">
    <source>
        <dbReference type="ARBA" id="ARBA00022723"/>
    </source>
</evidence>
<evidence type="ECO:0000313" key="10">
    <source>
        <dbReference type="Proteomes" id="UP000005408"/>
    </source>
</evidence>
<feature type="domain" description="Exonuclease" evidence="8">
    <location>
        <begin position="18"/>
        <end position="199"/>
    </location>
</feature>
<keyword evidence="6" id="KW-0460">Magnesium</keyword>
<dbReference type="GO" id="GO:0003676">
    <property type="term" value="F:nucleic acid binding"/>
    <property type="evidence" value="ECO:0007669"/>
    <property type="project" value="InterPro"/>
</dbReference>
<dbReference type="GO" id="GO:0005737">
    <property type="term" value="C:cytoplasm"/>
    <property type="evidence" value="ECO:0007669"/>
    <property type="project" value="TreeGrafter"/>
</dbReference>
<dbReference type="EnsemblMetazoa" id="G19680.2">
    <property type="protein sequence ID" value="G19680.2:cds"/>
    <property type="gene ID" value="G19680"/>
</dbReference>
<evidence type="ECO:0000256" key="5">
    <source>
        <dbReference type="ARBA" id="ARBA00022839"/>
    </source>
</evidence>
<dbReference type="InterPro" id="IPR040393">
    <property type="entry name" value="TREX1/2"/>
</dbReference>
<reference evidence="9" key="1">
    <citation type="submission" date="2022-08" db="UniProtKB">
        <authorList>
            <consortium name="EnsemblMetazoa"/>
        </authorList>
    </citation>
    <scope>IDENTIFICATION</scope>
    <source>
        <strain evidence="9">05x7-T-G4-1.051#20</strain>
    </source>
</reference>
<dbReference type="PANTHER" id="PTHR13058">
    <property type="entry name" value="THREE PRIME REPAIR EXONUCLEASE 1, 2"/>
    <property type="match status" value="1"/>
</dbReference>
<comment type="similarity">
    <text evidence="7">Belongs to the exonuclease superfamily. TREX family.</text>
</comment>
<dbReference type="GO" id="GO:0006308">
    <property type="term" value="P:DNA catabolic process"/>
    <property type="evidence" value="ECO:0007669"/>
    <property type="project" value="TreeGrafter"/>
</dbReference>
<protein>
    <recommendedName>
        <fullName evidence="8">Exonuclease domain-containing protein</fullName>
    </recommendedName>
</protein>
<evidence type="ECO:0000256" key="1">
    <source>
        <dbReference type="ARBA" id="ARBA00001946"/>
    </source>
</evidence>
<evidence type="ECO:0000313" key="9">
    <source>
        <dbReference type="EnsemblMetazoa" id="G19680.2:cds"/>
    </source>
</evidence>
<evidence type="ECO:0000256" key="6">
    <source>
        <dbReference type="ARBA" id="ARBA00022842"/>
    </source>
</evidence>
<dbReference type="SMART" id="SM00479">
    <property type="entry name" value="EXOIII"/>
    <property type="match status" value="1"/>
</dbReference>
<proteinExistence type="inferred from homology"/>
<keyword evidence="3" id="KW-0479">Metal-binding</keyword>
<dbReference type="AlphaFoldDB" id="A0A8W8JKC4"/>
<keyword evidence="5" id="KW-0269">Exonuclease</keyword>
<comment type="cofactor">
    <cofactor evidence="1">
        <name>Mg(2+)</name>
        <dbReference type="ChEBI" id="CHEBI:18420"/>
    </cofactor>
</comment>
<evidence type="ECO:0000256" key="4">
    <source>
        <dbReference type="ARBA" id="ARBA00022801"/>
    </source>
</evidence>
<evidence type="ECO:0000259" key="8">
    <source>
        <dbReference type="SMART" id="SM00479"/>
    </source>
</evidence>
<evidence type="ECO:0000256" key="2">
    <source>
        <dbReference type="ARBA" id="ARBA00022722"/>
    </source>
</evidence>
<dbReference type="GO" id="GO:0046872">
    <property type="term" value="F:metal ion binding"/>
    <property type="evidence" value="ECO:0007669"/>
    <property type="project" value="UniProtKB-KW"/>
</dbReference>
<dbReference type="PANTHER" id="PTHR13058:SF22">
    <property type="entry name" value="EXODEOXYRIBONUCLEASE III"/>
    <property type="match status" value="1"/>
</dbReference>
<name>A0A8W8JKC4_MAGGI</name>
<dbReference type="SUPFAM" id="SSF53098">
    <property type="entry name" value="Ribonuclease H-like"/>
    <property type="match status" value="1"/>
</dbReference>
<dbReference type="InterPro" id="IPR012337">
    <property type="entry name" value="RNaseH-like_sf"/>
</dbReference>
<sequence length="213" mass="24009">MITVSERGYHVKRSTEPSIVILDLETTGLVCGGIIPHITQIAAMEYSSKKRFSKYICPELSISPIAVMLTGISWNGETLLYRGKPVECVGIKTALNDFMTWLQKFHDVTIVAHNGRRFDFKVLSTAVHNCRLSDIFNSSLTGFCDSLDIFRYKYPQLKKHTQAYLADHFGAGSYNAHNAVDDVETLNRILRNACVTISDLIKHSDECWENKGM</sequence>
<organism evidence="9 10">
    <name type="scientific">Magallana gigas</name>
    <name type="common">Pacific oyster</name>
    <name type="synonym">Crassostrea gigas</name>
    <dbReference type="NCBI Taxonomy" id="29159"/>
    <lineage>
        <taxon>Eukaryota</taxon>
        <taxon>Metazoa</taxon>
        <taxon>Spiralia</taxon>
        <taxon>Lophotrochozoa</taxon>
        <taxon>Mollusca</taxon>
        <taxon>Bivalvia</taxon>
        <taxon>Autobranchia</taxon>
        <taxon>Pteriomorphia</taxon>
        <taxon>Ostreida</taxon>
        <taxon>Ostreoidea</taxon>
        <taxon>Ostreidae</taxon>
        <taxon>Magallana</taxon>
    </lineage>
</organism>
<dbReference type="CDD" id="cd06127">
    <property type="entry name" value="DEDDh"/>
    <property type="match status" value="1"/>
</dbReference>
<dbReference type="Pfam" id="PF00929">
    <property type="entry name" value="RNase_T"/>
    <property type="match status" value="1"/>
</dbReference>
<keyword evidence="2" id="KW-0540">Nuclease</keyword>
<keyword evidence="4" id="KW-0378">Hydrolase</keyword>
<dbReference type="Proteomes" id="UP000005408">
    <property type="component" value="Unassembled WGS sequence"/>
</dbReference>
<dbReference type="InterPro" id="IPR036397">
    <property type="entry name" value="RNaseH_sf"/>
</dbReference>
<keyword evidence="10" id="KW-1185">Reference proteome</keyword>
<dbReference type="Gene3D" id="3.30.420.10">
    <property type="entry name" value="Ribonuclease H-like superfamily/Ribonuclease H"/>
    <property type="match status" value="1"/>
</dbReference>
<evidence type="ECO:0000256" key="7">
    <source>
        <dbReference type="ARBA" id="ARBA00025769"/>
    </source>
</evidence>
<dbReference type="GO" id="GO:0008296">
    <property type="term" value="F:3'-5'-DNA exonuclease activity"/>
    <property type="evidence" value="ECO:0007669"/>
    <property type="project" value="TreeGrafter"/>
</dbReference>